<gene>
    <name evidence="2" type="ORF">POCTA_138.1.T0310210</name>
</gene>
<evidence type="ECO:0000256" key="1">
    <source>
        <dbReference type="SAM" id="Coils"/>
    </source>
</evidence>
<evidence type="ECO:0000313" key="2">
    <source>
        <dbReference type="EMBL" id="CAD8155941.1"/>
    </source>
</evidence>
<keyword evidence="1" id="KW-0175">Coiled coil</keyword>
<sequence length="411" mass="48751">MLKIQRSKSCDAVLITLKNLDKGDNQSQQSFRVYENSTVLDLILHLNKNQQTEADIKLYFEQHIQFSGDLNQYLIDIIRKTKNRSIGYRLIEQYPQQKSEQVKINQYAQSEIYPERRVKATQIPSVYNQNQDLNIHSQNQVQKNQLRNKENLYDQEEERLSTNDNLEQGKLVQHKVPYQYQQFSQLVYHQEQKTENNQESNYKLSMSQNLRNLETENQKLQDAYKNLQNKYLNLMEENNRLKIENQILQINQNNQQVKQISPVSERLENRLSETTYFTNKCKHQIKEKQLEQILSQALLTKQLAKCPQCNKNISNKLCQQFIIFGRQYLEMKNQMDLQGLSDNIQQKLEQNKQLSLVRCQRKNCNFICIWQQNLVIQKQQGFCPICLQKSLGNPQLKGQRNVNLLFIKGTK</sequence>
<dbReference type="OrthoDB" id="308329at2759"/>
<dbReference type="EMBL" id="CAJJDP010000031">
    <property type="protein sequence ID" value="CAD8155941.1"/>
    <property type="molecule type" value="Genomic_DNA"/>
</dbReference>
<dbReference type="OMA" id="DMKNQMD"/>
<name>A0A8S1TPF4_PAROT</name>
<proteinExistence type="predicted"/>
<reference evidence="2" key="1">
    <citation type="submission" date="2021-01" db="EMBL/GenBank/DDBJ databases">
        <authorList>
            <consortium name="Genoscope - CEA"/>
            <person name="William W."/>
        </authorList>
    </citation>
    <scope>NUCLEOTIDE SEQUENCE</scope>
</reference>
<dbReference type="AlphaFoldDB" id="A0A8S1TPF4"/>
<comment type="caution">
    <text evidence="2">The sequence shown here is derived from an EMBL/GenBank/DDBJ whole genome shotgun (WGS) entry which is preliminary data.</text>
</comment>
<evidence type="ECO:0000313" key="3">
    <source>
        <dbReference type="Proteomes" id="UP000683925"/>
    </source>
</evidence>
<organism evidence="2 3">
    <name type="scientific">Paramecium octaurelia</name>
    <dbReference type="NCBI Taxonomy" id="43137"/>
    <lineage>
        <taxon>Eukaryota</taxon>
        <taxon>Sar</taxon>
        <taxon>Alveolata</taxon>
        <taxon>Ciliophora</taxon>
        <taxon>Intramacronucleata</taxon>
        <taxon>Oligohymenophorea</taxon>
        <taxon>Peniculida</taxon>
        <taxon>Parameciidae</taxon>
        <taxon>Paramecium</taxon>
    </lineage>
</organism>
<keyword evidence="3" id="KW-1185">Reference proteome</keyword>
<accession>A0A8S1TPF4</accession>
<feature type="coiled-coil region" evidence="1">
    <location>
        <begin position="203"/>
        <end position="251"/>
    </location>
</feature>
<dbReference type="Proteomes" id="UP000683925">
    <property type="component" value="Unassembled WGS sequence"/>
</dbReference>
<protein>
    <submittedName>
        <fullName evidence="2">Uncharacterized protein</fullName>
    </submittedName>
</protein>